<reference evidence="2 3" key="1">
    <citation type="submission" date="2015-12" db="EMBL/GenBank/DDBJ databases">
        <title>Genome sequence of Mucilaginibacter gotjawali.</title>
        <authorList>
            <person name="Lee J.S."/>
            <person name="Lee K.C."/>
            <person name="Kim K.K."/>
            <person name="Lee B.W."/>
        </authorList>
    </citation>
    <scope>NUCLEOTIDE SEQUENCE [LARGE SCALE GENOMIC DNA]</scope>
    <source>
        <strain evidence="2 3">SA3-7</strain>
    </source>
</reference>
<accession>A0A120MXX3</accession>
<evidence type="ECO:0000256" key="1">
    <source>
        <dbReference type="SAM" id="SignalP"/>
    </source>
</evidence>
<organism evidence="2 3">
    <name type="scientific">Mucilaginibacter gotjawali</name>
    <dbReference type="NCBI Taxonomy" id="1550579"/>
    <lineage>
        <taxon>Bacteria</taxon>
        <taxon>Pseudomonadati</taxon>
        <taxon>Bacteroidota</taxon>
        <taxon>Sphingobacteriia</taxon>
        <taxon>Sphingobacteriales</taxon>
        <taxon>Sphingobacteriaceae</taxon>
        <taxon>Mucilaginibacter</taxon>
    </lineage>
</organism>
<dbReference type="InterPro" id="IPR032710">
    <property type="entry name" value="NTF2-like_dom_sf"/>
</dbReference>
<dbReference type="Gene3D" id="3.10.450.50">
    <property type="match status" value="1"/>
</dbReference>
<dbReference type="KEGG" id="mgot:MgSA37_00346"/>
<feature type="chain" id="PRO_5007167895" description="SnoaL-like domain-containing protein" evidence="1">
    <location>
        <begin position="32"/>
        <end position="194"/>
    </location>
</feature>
<dbReference type="AlphaFoldDB" id="A0A120MXX3"/>
<evidence type="ECO:0000313" key="3">
    <source>
        <dbReference type="Proteomes" id="UP000218263"/>
    </source>
</evidence>
<dbReference type="Proteomes" id="UP000218263">
    <property type="component" value="Chromosome"/>
</dbReference>
<sequence length="194" mass="21454">MLLRILSFMTRNILFISAFCLLAVLFVPAGAANATSKISFYKHTGINNCTRPLVDTVPPSEIMEVITTIINATNSFNIEAVAKLYTPNAAIADDEAPYSWNGPTAGVQWVNAVEKACKNNRLTNLTGKIEPINIYQSREDNVYIVVPVSYKGNLPGKQHFAVRGAFTFVLRDINGKWLVKSQTWMQEKGIIASN</sequence>
<evidence type="ECO:0000313" key="2">
    <source>
        <dbReference type="EMBL" id="BAU52196.1"/>
    </source>
</evidence>
<feature type="signal peptide" evidence="1">
    <location>
        <begin position="1"/>
        <end position="31"/>
    </location>
</feature>
<dbReference type="EMBL" id="AP017313">
    <property type="protein sequence ID" value="BAU52196.1"/>
    <property type="molecule type" value="Genomic_DNA"/>
</dbReference>
<dbReference type="SUPFAM" id="SSF54427">
    <property type="entry name" value="NTF2-like"/>
    <property type="match status" value="1"/>
</dbReference>
<name>A0A120MXX3_9SPHI</name>
<keyword evidence="1" id="KW-0732">Signal</keyword>
<protein>
    <recommendedName>
        <fullName evidence="4">SnoaL-like domain-containing protein</fullName>
    </recommendedName>
</protein>
<evidence type="ECO:0008006" key="4">
    <source>
        <dbReference type="Google" id="ProtNLM"/>
    </source>
</evidence>
<proteinExistence type="predicted"/>
<gene>
    <name evidence="2" type="ORF">MgSA37_00346</name>
</gene>
<keyword evidence="3" id="KW-1185">Reference proteome</keyword>